<evidence type="ECO:0000313" key="1">
    <source>
        <dbReference type="EMBL" id="SDQ49570.1"/>
    </source>
</evidence>
<gene>
    <name evidence="1" type="ORF">SAMN04488565_2728</name>
</gene>
<dbReference type="EMBL" id="FNKB01000002">
    <property type="protein sequence ID" value="SDQ49570.1"/>
    <property type="molecule type" value="Genomic_DNA"/>
</dbReference>
<proteinExistence type="predicted"/>
<organism evidence="1 2">
    <name type="scientific">Leucobacter chromiiresistens</name>
    <dbReference type="NCBI Taxonomy" id="1079994"/>
    <lineage>
        <taxon>Bacteria</taxon>
        <taxon>Bacillati</taxon>
        <taxon>Actinomycetota</taxon>
        <taxon>Actinomycetes</taxon>
        <taxon>Micrococcales</taxon>
        <taxon>Microbacteriaceae</taxon>
        <taxon>Leucobacter</taxon>
    </lineage>
</organism>
<dbReference type="STRING" id="1079994.SAMN04488565_2728"/>
<reference evidence="1 2" key="1">
    <citation type="submission" date="2016-10" db="EMBL/GenBank/DDBJ databases">
        <authorList>
            <person name="de Groot N.N."/>
        </authorList>
    </citation>
    <scope>NUCLEOTIDE SEQUENCE [LARGE SCALE GENOMIC DNA]</scope>
    <source>
        <strain evidence="1 2">DSM 22788</strain>
    </source>
</reference>
<dbReference type="AlphaFoldDB" id="A0A1H1BCH6"/>
<name>A0A1H1BCH6_9MICO</name>
<dbReference type="Pfam" id="PF11238">
    <property type="entry name" value="DUF3039"/>
    <property type="match status" value="1"/>
</dbReference>
<evidence type="ECO:0000313" key="2">
    <source>
        <dbReference type="Proteomes" id="UP000182690"/>
    </source>
</evidence>
<accession>A0A1H1BCH6</accession>
<protein>
    <submittedName>
        <fullName evidence="1">Uncharacterized protein</fullName>
    </submittedName>
</protein>
<dbReference type="InterPro" id="IPR021400">
    <property type="entry name" value="DUF3039"/>
</dbReference>
<dbReference type="RefSeq" id="WP_010156328.1">
    <property type="nucleotide sequence ID" value="NZ_FNKB01000002.1"/>
</dbReference>
<dbReference type="Proteomes" id="UP000182690">
    <property type="component" value="Unassembled WGS sequence"/>
</dbReference>
<sequence length="76" mass="8404">MTDFNHYVRRTDITRSIVMGGTAKALCGETLQPKHQGAKAIPNQEVAHVEFETCPDCELFYQALASEAKAKEPTHA</sequence>